<accession>A0A4Y9L618</accession>
<evidence type="ECO:0000313" key="5">
    <source>
        <dbReference type="EMBL" id="TFV38256.1"/>
    </source>
</evidence>
<dbReference type="OrthoDB" id="8428274at2"/>
<organism evidence="5 6">
    <name type="scientific">Bradyrhizobium frederickii</name>
    <dbReference type="NCBI Taxonomy" id="2560054"/>
    <lineage>
        <taxon>Bacteria</taxon>
        <taxon>Pseudomonadati</taxon>
        <taxon>Pseudomonadota</taxon>
        <taxon>Alphaproteobacteria</taxon>
        <taxon>Hyphomicrobiales</taxon>
        <taxon>Nitrobacteraceae</taxon>
        <taxon>Bradyrhizobium</taxon>
    </lineage>
</organism>
<comment type="caution">
    <text evidence="5">The sequence shown here is derived from an EMBL/GenBank/DDBJ whole genome shotgun (WGS) entry which is preliminary data.</text>
</comment>
<gene>
    <name evidence="5" type="ORF">E4K66_17840</name>
</gene>
<dbReference type="Pfam" id="PF02738">
    <property type="entry name" value="MoCoBD_1"/>
    <property type="match status" value="1"/>
</dbReference>
<dbReference type="InterPro" id="IPR016208">
    <property type="entry name" value="Ald_Oxase/xanthine_DH-like"/>
</dbReference>
<protein>
    <submittedName>
        <fullName evidence="5">Xanthine dehydrogenase family protein molybdopterin-binding subunit</fullName>
    </submittedName>
</protein>
<evidence type="ECO:0000259" key="4">
    <source>
        <dbReference type="SMART" id="SM01008"/>
    </source>
</evidence>
<dbReference type="SUPFAM" id="SSF54665">
    <property type="entry name" value="CO dehydrogenase molybdoprotein N-domain-like"/>
    <property type="match status" value="1"/>
</dbReference>
<name>A0A4Y9L618_9BRAD</name>
<dbReference type="Proteomes" id="UP000298225">
    <property type="component" value="Unassembled WGS sequence"/>
</dbReference>
<dbReference type="Gene3D" id="3.30.365.10">
    <property type="entry name" value="Aldehyde oxidase/xanthine dehydrogenase, molybdopterin binding domain"/>
    <property type="match status" value="4"/>
</dbReference>
<dbReference type="SMART" id="SM01008">
    <property type="entry name" value="Ald_Xan_dh_C"/>
    <property type="match status" value="1"/>
</dbReference>
<keyword evidence="6" id="KW-1185">Reference proteome</keyword>
<evidence type="ECO:0000256" key="2">
    <source>
        <dbReference type="ARBA" id="ARBA00023002"/>
    </source>
</evidence>
<sequence length="1015" mass="108409">MSASRRRTRREVCRDMAVRTATSIDQGKGDERPWVGRSIERVEDAALLSGRGRFIDDLGVQPATLHAAILRSPHAHADILAIDTEAAMRLPGVAVILTGRQVKAVTSSLVVGVKAPVECWPIAIDRVRYVGEPVAVVVATDRARAEDALELISVEYRPRGVIVDPLGALAPEAPLLHDGFPRNLASDRTFRYGNPEQAFADAPHRFSIDVKYPRNSCTPIETYGVIASHDAAEDAFDILANFQGPFSIHTVIARALKVPGNRLRLRTPPDSGGSFGVKQGVFSYIVLIAAAARVAGRPVKWIEDRLEHLTASVSATNRATTLSAAVAADGRILALDWDQVEDCGAHLRAPEPATLYRMHGNMTGAYDIRHVRIHNRVVVTNKTPTGLNRGFGGPQVYFALERLVQRIAIGLGLDPLEVIRRNLVPANAFPYRTATGALLDSGNYQEAIASAVEQGQLAELRARRDEARAHGRLYGIGFTAVVEPSVSNMGYITTVLTAAERRKAGPKNGAQATATVGLDPVGSVTVHVASVPQGQGHRTVLSQVVADVFGLEPKDVRVNAEIDTTKDAWSIASGNYASRFAAAVAGTAKLAAERVAGRLARIAASQLNVEPADIVFAKGFIASRHNPENRIAFSRVAALGHWSPGSLPDDVGQTIRETMFWTPPELTSPDDEDRINSSLCHGFIFDFCGVEIDRTTLETRIDRYVTMHDCGTILHPGMVDGQIRGGFAQALGATLYEEYAYADDGSFLTGTLADYLLPTTTEVPEPQIIHMETPSPFTPLGAKGVGEGNCMSTPVCVANAVADALGLADVTLPLVPARLAELVRGAEPPPPSGRSTARPARQGDRRLCGEGQAFVKGAPEQVWAMLLDPATLQSVIPGCQRVDKISETHFRADVTLGIGPVTGRYRADVELFDPDPPRGVTLRGAADGALGFGSAQGRITLAPDGKGGTHLTYSYDAAIGGKVASIGGRLLNGATRAIIGQFFAALARKAGGVAAGRFSRFAWLTKLADLFGGRR</sequence>
<dbReference type="InterPro" id="IPR037165">
    <property type="entry name" value="AldOxase/xan_DH_Mopterin-bd_sf"/>
</dbReference>
<dbReference type="AlphaFoldDB" id="A0A4Y9L618"/>
<keyword evidence="1" id="KW-0500">Molybdenum</keyword>
<keyword evidence="2" id="KW-0560">Oxidoreductase</keyword>
<evidence type="ECO:0000256" key="3">
    <source>
        <dbReference type="SAM" id="MobiDB-lite"/>
    </source>
</evidence>
<dbReference type="Pfam" id="PF20256">
    <property type="entry name" value="MoCoBD_2"/>
    <property type="match status" value="1"/>
</dbReference>
<evidence type="ECO:0000313" key="6">
    <source>
        <dbReference type="Proteomes" id="UP000298225"/>
    </source>
</evidence>
<dbReference type="InterPro" id="IPR023393">
    <property type="entry name" value="START-like_dom_sf"/>
</dbReference>
<dbReference type="InterPro" id="IPR010419">
    <property type="entry name" value="CO_DH_gsu"/>
</dbReference>
<dbReference type="InterPro" id="IPR008274">
    <property type="entry name" value="AldOxase/xan_DH_MoCoBD1"/>
</dbReference>
<feature type="domain" description="Aldehyde oxidase/xanthine dehydrogenase a/b hammerhead" evidence="4">
    <location>
        <begin position="49"/>
        <end position="160"/>
    </location>
</feature>
<reference evidence="5 6" key="1">
    <citation type="submission" date="2019-03" db="EMBL/GenBank/DDBJ databases">
        <title>Bradyrhizobium strains diversity isolated from Chamaecrista fasciculata.</title>
        <authorList>
            <person name="Urquiaga M.C.O."/>
            <person name="Hungria M."/>
            <person name="Delamuta J.R.M."/>
        </authorList>
    </citation>
    <scope>NUCLEOTIDE SEQUENCE [LARGE SCALE GENOMIC DNA]</scope>
    <source>
        <strain evidence="5 6">CNPSo 3424</strain>
    </source>
</reference>
<dbReference type="PANTHER" id="PTHR11908:SF132">
    <property type="entry name" value="ALDEHYDE OXIDASE 1-RELATED"/>
    <property type="match status" value="1"/>
</dbReference>
<proteinExistence type="predicted"/>
<dbReference type="Pfam" id="PF06240">
    <property type="entry name" value="COXG"/>
    <property type="match status" value="1"/>
</dbReference>
<dbReference type="Pfam" id="PF01315">
    <property type="entry name" value="Ald_Xan_dh_C"/>
    <property type="match status" value="1"/>
</dbReference>
<dbReference type="Gene3D" id="3.90.1170.50">
    <property type="entry name" value="Aldehyde oxidase/xanthine dehydrogenase, a/b hammerhead"/>
    <property type="match status" value="1"/>
</dbReference>
<dbReference type="Gene3D" id="3.30.530.20">
    <property type="match status" value="1"/>
</dbReference>
<dbReference type="InterPro" id="IPR046867">
    <property type="entry name" value="AldOxase/xan_DH_MoCoBD2"/>
</dbReference>
<dbReference type="SUPFAM" id="SSF55961">
    <property type="entry name" value="Bet v1-like"/>
    <property type="match status" value="1"/>
</dbReference>
<dbReference type="PANTHER" id="PTHR11908">
    <property type="entry name" value="XANTHINE DEHYDROGENASE"/>
    <property type="match status" value="1"/>
</dbReference>
<dbReference type="EMBL" id="SPQU01000007">
    <property type="protein sequence ID" value="TFV38256.1"/>
    <property type="molecule type" value="Genomic_DNA"/>
</dbReference>
<dbReference type="CDD" id="cd05018">
    <property type="entry name" value="CoxG"/>
    <property type="match status" value="1"/>
</dbReference>
<dbReference type="InterPro" id="IPR000674">
    <property type="entry name" value="Ald_Oxase/Xan_DH_a/b"/>
</dbReference>
<dbReference type="GO" id="GO:0016491">
    <property type="term" value="F:oxidoreductase activity"/>
    <property type="evidence" value="ECO:0007669"/>
    <property type="project" value="UniProtKB-KW"/>
</dbReference>
<dbReference type="InterPro" id="IPR036856">
    <property type="entry name" value="Ald_Oxase/Xan_DH_a/b_sf"/>
</dbReference>
<dbReference type="SUPFAM" id="SSF56003">
    <property type="entry name" value="Molybdenum cofactor-binding domain"/>
    <property type="match status" value="1"/>
</dbReference>
<evidence type="ECO:0000256" key="1">
    <source>
        <dbReference type="ARBA" id="ARBA00022505"/>
    </source>
</evidence>
<dbReference type="GO" id="GO:0005506">
    <property type="term" value="F:iron ion binding"/>
    <property type="evidence" value="ECO:0007669"/>
    <property type="project" value="InterPro"/>
</dbReference>
<feature type="region of interest" description="Disordered" evidence="3">
    <location>
        <begin position="823"/>
        <end position="844"/>
    </location>
</feature>